<keyword evidence="2" id="KW-0812">Transmembrane</keyword>
<dbReference type="GO" id="GO:0015562">
    <property type="term" value="F:efflux transmembrane transporter activity"/>
    <property type="evidence" value="ECO:0007669"/>
    <property type="project" value="InterPro"/>
</dbReference>
<reference evidence="3 4" key="1">
    <citation type="journal article" date="2018" name="Aquat. Microb. Ecol.">
        <title>Gammaproteobacterial methanotrophs dominate.</title>
        <authorList>
            <person name="Rissanen A.J."/>
            <person name="Saarenheimo J."/>
            <person name="Tiirola M."/>
            <person name="Peura S."/>
            <person name="Aalto S.L."/>
            <person name="Karvinen A."/>
            <person name="Nykanen H."/>
        </authorList>
    </citation>
    <scope>NUCLEOTIDE SEQUENCE [LARGE SCALE GENOMIC DNA]</scope>
    <source>
        <strain evidence="3">AMbin10</strain>
    </source>
</reference>
<protein>
    <submittedName>
        <fullName evidence="3">Transporter</fullName>
    </submittedName>
</protein>
<evidence type="ECO:0000256" key="1">
    <source>
        <dbReference type="ARBA" id="ARBA00007613"/>
    </source>
</evidence>
<dbReference type="GO" id="GO:0009279">
    <property type="term" value="C:cell outer membrane"/>
    <property type="evidence" value="ECO:0007669"/>
    <property type="project" value="UniProtKB-SubCell"/>
</dbReference>
<organism evidence="3 4">
    <name type="scientific">Candidatus Methylumidiphilus alinenensis</name>
    <dbReference type="NCBI Taxonomy" id="2202197"/>
    <lineage>
        <taxon>Bacteria</taxon>
        <taxon>Pseudomonadati</taxon>
        <taxon>Pseudomonadota</taxon>
        <taxon>Gammaproteobacteria</taxon>
        <taxon>Methylococcales</taxon>
        <taxon>Candidatus Methylumidiphilus</taxon>
    </lineage>
</organism>
<comment type="similarity">
    <text evidence="1 2">Belongs to the outer membrane factor (OMF) (TC 1.B.17) family.</text>
</comment>
<dbReference type="Proteomes" id="UP000249396">
    <property type="component" value="Unassembled WGS sequence"/>
</dbReference>
<comment type="caution">
    <text evidence="3">The sequence shown here is derived from an EMBL/GenBank/DDBJ whole genome shotgun (WGS) entry which is preliminary data.</text>
</comment>
<dbReference type="AlphaFoldDB" id="A0A2W4SBG7"/>
<dbReference type="SUPFAM" id="SSF56954">
    <property type="entry name" value="Outer membrane efflux proteins (OEP)"/>
    <property type="match status" value="1"/>
</dbReference>
<dbReference type="InterPro" id="IPR010131">
    <property type="entry name" value="MdtP/NodT-like"/>
</dbReference>
<dbReference type="Gene3D" id="1.20.1600.10">
    <property type="entry name" value="Outer membrane efflux proteins (OEP)"/>
    <property type="match status" value="1"/>
</dbReference>
<dbReference type="PANTHER" id="PTHR30203:SF25">
    <property type="entry name" value="OUTER MEMBRANE PROTEIN-RELATED"/>
    <property type="match status" value="1"/>
</dbReference>
<name>A0A2W4SBG7_9GAMM</name>
<dbReference type="Gene3D" id="2.20.200.10">
    <property type="entry name" value="Outer membrane efflux proteins (OEP)"/>
    <property type="match status" value="1"/>
</dbReference>
<keyword evidence="2" id="KW-0564">Palmitate</keyword>
<evidence type="ECO:0000313" key="3">
    <source>
        <dbReference type="EMBL" id="PZN71134.1"/>
    </source>
</evidence>
<evidence type="ECO:0000313" key="4">
    <source>
        <dbReference type="Proteomes" id="UP000249396"/>
    </source>
</evidence>
<comment type="subcellular location">
    <subcellularLocation>
        <location evidence="2">Cell outer membrane</location>
        <topology evidence="2">Lipid-anchor</topology>
    </subcellularLocation>
</comment>
<keyword evidence="2" id="KW-0472">Membrane</keyword>
<proteinExistence type="inferred from homology"/>
<dbReference type="PANTHER" id="PTHR30203">
    <property type="entry name" value="OUTER MEMBRANE CATION EFFLUX PROTEIN"/>
    <property type="match status" value="1"/>
</dbReference>
<accession>A0A2W4SBG7</accession>
<keyword evidence="2" id="KW-1134">Transmembrane beta strand</keyword>
<keyword evidence="2" id="KW-0449">Lipoprotein</keyword>
<dbReference type="Pfam" id="PF02321">
    <property type="entry name" value="OEP"/>
    <property type="match status" value="2"/>
</dbReference>
<gene>
    <name evidence="3" type="ORF">DM484_26965</name>
</gene>
<dbReference type="NCBIfam" id="TIGR01845">
    <property type="entry name" value="outer_NodT"/>
    <property type="match status" value="1"/>
</dbReference>
<dbReference type="EMBL" id="QJPH01000533">
    <property type="protein sequence ID" value="PZN71134.1"/>
    <property type="molecule type" value="Genomic_DNA"/>
</dbReference>
<dbReference type="InterPro" id="IPR003423">
    <property type="entry name" value="OMP_efflux"/>
</dbReference>
<sequence length="474" mass="52009">MKAPWAWLFILSNLGGCMLGPDYRENPPTVPAHWQAGQDASAELKAVDPQTLKDWWKSFGDTGLDRLMGQAMAGNLDLKIALTRIAQARAERSGTRAELFPKVNLGIGATRYENPLPGLVPGTRFNFFQLGFDTVWEIDLFGRQRRRLEAASADLDAADEQYRLALVTLTADLARGYIEYRNLQNQQIITRSNLAAQQHTLALTETLFREGVGTRYEVVRARALTETTTAQLPTLEARQVGALRQIEVLVGRQPGTLDAELSGLGAVPLAPGKEILATPAATIRHRPDLRIAERRLAAATALQGSAIAELFPKISLSALLGFRNTDLDALFKSAAFSYSAGANLLQPILNFGRIRAGIDLAEAKQQEAYLAYQKAVLEALQETETAMTHYLNEEIRRQTLTRAVADLREAVRLSQLRFHEGAVSFLDVLDAQRAQYAGEIELARSEAEASTDLIAVYKALGGGANAQSQLSQRE</sequence>
<evidence type="ECO:0000256" key="2">
    <source>
        <dbReference type="RuleBase" id="RU362097"/>
    </source>
</evidence>